<dbReference type="Pfam" id="PF00071">
    <property type="entry name" value="Ras"/>
    <property type="match status" value="1"/>
</dbReference>
<evidence type="ECO:0000256" key="2">
    <source>
        <dbReference type="ARBA" id="ARBA00022741"/>
    </source>
</evidence>
<dbReference type="InterPro" id="IPR002041">
    <property type="entry name" value="Ran_GTPase"/>
</dbReference>
<dbReference type="PANTHER" id="PTHR24071">
    <property type="entry name" value="RAN GTPASE"/>
    <property type="match status" value="1"/>
</dbReference>
<dbReference type="AlphaFoldDB" id="A0A8H6URA3"/>
<reference evidence="6" key="1">
    <citation type="submission" date="2020-06" db="EMBL/GenBank/DDBJ databases">
        <title>Draft genome sequences of strains closely related to Aspergillus parafelis and Aspergillus hiratsukae.</title>
        <authorList>
            <person name="Dos Santos R.A.C."/>
            <person name="Rivero-Menendez O."/>
            <person name="Steenwyk J.L."/>
            <person name="Mead M.E."/>
            <person name="Goldman G.H."/>
            <person name="Alastruey-Izquierdo A."/>
            <person name="Rokas A."/>
        </authorList>
    </citation>
    <scope>NUCLEOTIDE SEQUENCE</scope>
    <source>
        <strain evidence="6">CNM-CM6106</strain>
    </source>
</reference>
<keyword evidence="2" id="KW-0547">Nucleotide-binding</keyword>
<organism evidence="6 7">
    <name type="scientific">Aspergillus hiratsukae</name>
    <dbReference type="NCBI Taxonomy" id="1194566"/>
    <lineage>
        <taxon>Eukaryota</taxon>
        <taxon>Fungi</taxon>
        <taxon>Dikarya</taxon>
        <taxon>Ascomycota</taxon>
        <taxon>Pezizomycotina</taxon>
        <taxon>Eurotiomycetes</taxon>
        <taxon>Eurotiomycetidae</taxon>
        <taxon>Eurotiales</taxon>
        <taxon>Aspergillaceae</taxon>
        <taxon>Aspergillus</taxon>
        <taxon>Aspergillus subgen. Fumigati</taxon>
    </lineage>
</organism>
<dbReference type="GO" id="GO:0005525">
    <property type="term" value="F:GTP binding"/>
    <property type="evidence" value="ECO:0007669"/>
    <property type="project" value="UniProtKB-KW"/>
</dbReference>
<comment type="caution">
    <text evidence="6">The sequence shown here is derived from an EMBL/GenBank/DDBJ whole genome shotgun (WGS) entry which is preliminary data.</text>
</comment>
<evidence type="ECO:0000313" key="6">
    <source>
        <dbReference type="EMBL" id="KAF7163917.1"/>
    </source>
</evidence>
<dbReference type="EMBL" id="JACBAF010002199">
    <property type="protein sequence ID" value="KAF7163917.1"/>
    <property type="molecule type" value="Genomic_DNA"/>
</dbReference>
<sequence>MTNDTRRFKVLLVGNSGVGKTAFLHRYVNKRFEHSLPPTMSRIFTAGVKKYDVLLNTTAGPVRYKVSDVSGFERPNGLLEEEWDKFDAAIIMFDLTDRKSYNNVPNWYQGLVDKDGMRHGKRHGKFIPICICGNKDDAPIDVKLPPKLITFPKKKLTGYVEMSVMSLSNIHEPFLDLARQLLDIPHLEYKSLPDVGSAAFECRTGSDRPQQNGSRDHEHAIEPRVETEEMPSPEPQIGTIAGTSEENFPAVTEPPKRADASDGRLKFVSTTNKPQNKVKPPVNGTASVPSEAKSAVNGTVPVAKAEQPKPHIVPTKEHEATNHHEPTKEPRERPKEHPESKAAHESLVETPNPGKDQSLFVLCIHCIRMVLIKCIQGTPLAQLSNDKPSFALITTACRSCCLDSEKTQSDEVRISPDLILYTAMYECARKVAEDEVAVLATKKGVAHISLEKLTSSIGRECQIQGIATSSEILQRLREVARKDVLLGYVPGAFL</sequence>
<evidence type="ECO:0000256" key="1">
    <source>
        <dbReference type="ARBA" id="ARBA00022448"/>
    </source>
</evidence>
<dbReference type="GO" id="GO:0006606">
    <property type="term" value="P:protein import into nucleus"/>
    <property type="evidence" value="ECO:0007669"/>
    <property type="project" value="TreeGrafter"/>
</dbReference>
<keyword evidence="1" id="KW-0813">Transport</keyword>
<feature type="compositionally biased region" description="Basic and acidic residues" evidence="5">
    <location>
        <begin position="306"/>
        <end position="347"/>
    </location>
</feature>
<evidence type="ECO:0000256" key="5">
    <source>
        <dbReference type="SAM" id="MobiDB-lite"/>
    </source>
</evidence>
<dbReference type="GO" id="GO:0000054">
    <property type="term" value="P:ribosomal subunit export from nucleus"/>
    <property type="evidence" value="ECO:0007669"/>
    <property type="project" value="TreeGrafter"/>
</dbReference>
<evidence type="ECO:0000256" key="3">
    <source>
        <dbReference type="ARBA" id="ARBA00022927"/>
    </source>
</evidence>
<protein>
    <submittedName>
        <fullName evidence="6">Uncharacterized protein</fullName>
    </submittedName>
</protein>
<dbReference type="InterPro" id="IPR001806">
    <property type="entry name" value="Small_GTPase"/>
</dbReference>
<dbReference type="SUPFAM" id="SSF52540">
    <property type="entry name" value="P-loop containing nucleoside triphosphate hydrolases"/>
    <property type="match status" value="1"/>
</dbReference>
<evidence type="ECO:0000256" key="4">
    <source>
        <dbReference type="ARBA" id="ARBA00023134"/>
    </source>
</evidence>
<dbReference type="GO" id="GO:0005634">
    <property type="term" value="C:nucleus"/>
    <property type="evidence" value="ECO:0007669"/>
    <property type="project" value="TreeGrafter"/>
</dbReference>
<keyword evidence="3" id="KW-0653">Protein transport</keyword>
<gene>
    <name evidence="6" type="ORF">CNMCM6106_000689</name>
</gene>
<proteinExistence type="predicted"/>
<dbReference type="SMART" id="SM00173">
    <property type="entry name" value="RAS"/>
    <property type="match status" value="1"/>
</dbReference>
<dbReference type="PANTHER" id="PTHR24071:SF0">
    <property type="entry name" value="GTP-BINDING NUCLEAR PROTEIN RAN"/>
    <property type="match status" value="1"/>
</dbReference>
<dbReference type="PROSITE" id="PS51419">
    <property type="entry name" value="RAB"/>
    <property type="match status" value="1"/>
</dbReference>
<dbReference type="Proteomes" id="UP000662466">
    <property type="component" value="Unassembled WGS sequence"/>
</dbReference>
<keyword evidence="4" id="KW-0342">GTP-binding</keyword>
<feature type="region of interest" description="Disordered" evidence="5">
    <location>
        <begin position="223"/>
        <end position="351"/>
    </location>
</feature>
<dbReference type="SMART" id="SM00176">
    <property type="entry name" value="RAN"/>
    <property type="match status" value="1"/>
</dbReference>
<evidence type="ECO:0000313" key="7">
    <source>
        <dbReference type="Proteomes" id="UP000662466"/>
    </source>
</evidence>
<dbReference type="SMART" id="SM00175">
    <property type="entry name" value="RAB"/>
    <property type="match status" value="1"/>
</dbReference>
<dbReference type="GO" id="GO:0003924">
    <property type="term" value="F:GTPase activity"/>
    <property type="evidence" value="ECO:0007669"/>
    <property type="project" value="InterPro"/>
</dbReference>
<dbReference type="GO" id="GO:0005737">
    <property type="term" value="C:cytoplasm"/>
    <property type="evidence" value="ECO:0007669"/>
    <property type="project" value="TreeGrafter"/>
</dbReference>
<dbReference type="Gene3D" id="3.40.50.300">
    <property type="entry name" value="P-loop containing nucleotide triphosphate hydrolases"/>
    <property type="match status" value="1"/>
</dbReference>
<accession>A0A8H6URA3</accession>
<name>A0A8H6URA3_9EURO</name>
<dbReference type="InterPro" id="IPR027417">
    <property type="entry name" value="P-loop_NTPase"/>
</dbReference>
<dbReference type="PRINTS" id="PR00449">
    <property type="entry name" value="RASTRNSFRMNG"/>
</dbReference>
<feature type="compositionally biased region" description="Basic and acidic residues" evidence="5">
    <location>
        <begin position="254"/>
        <end position="265"/>
    </location>
</feature>